<evidence type="ECO:0000313" key="1">
    <source>
        <dbReference type="EMBL" id="RZT96496.1"/>
    </source>
</evidence>
<dbReference type="Pfam" id="PF00132">
    <property type="entry name" value="Hexapep"/>
    <property type="match status" value="1"/>
</dbReference>
<dbReference type="InterPro" id="IPR005881">
    <property type="entry name" value="Ser_O-AcTrfase"/>
</dbReference>
<reference evidence="1 2" key="1">
    <citation type="submission" date="2019-02" db="EMBL/GenBank/DDBJ databases">
        <title>Genomic Encyclopedia of Type Strains, Phase IV (KMG-IV): sequencing the most valuable type-strain genomes for metagenomic binning, comparative biology and taxonomic classification.</title>
        <authorList>
            <person name="Goeker M."/>
        </authorList>
    </citation>
    <scope>NUCLEOTIDE SEQUENCE [LARGE SCALE GENOMIC DNA]</scope>
    <source>
        <strain evidence="1 2">DSM 28825</strain>
    </source>
</reference>
<comment type="caution">
    <text evidence="1">The sequence shown here is derived from an EMBL/GenBank/DDBJ whole genome shotgun (WGS) entry which is preliminary data.</text>
</comment>
<dbReference type="PIRSF" id="PIRSF000441">
    <property type="entry name" value="CysE"/>
    <property type="match status" value="1"/>
</dbReference>
<dbReference type="Proteomes" id="UP000293562">
    <property type="component" value="Unassembled WGS sequence"/>
</dbReference>
<sequence length="141" mass="14904">MLNAYWLYIVARKLYQWHIPIIPKIIKLLIFLIYNSAIPYTAKIGKGSRFGYGGIGVVVHNDAVIGVNCDIGSNITIGGKKGSNGVPAIGDNVELATGCRIIGNLKIGDNSIVGANAVVVKDVPSNVVVAGVPAKIIKHIN</sequence>
<dbReference type="InterPro" id="IPR011004">
    <property type="entry name" value="Trimer_LpxA-like_sf"/>
</dbReference>
<dbReference type="GO" id="GO:0006535">
    <property type="term" value="P:cysteine biosynthetic process from serine"/>
    <property type="evidence" value="ECO:0007669"/>
    <property type="project" value="InterPro"/>
</dbReference>
<dbReference type="GO" id="GO:0005737">
    <property type="term" value="C:cytoplasm"/>
    <property type="evidence" value="ECO:0007669"/>
    <property type="project" value="InterPro"/>
</dbReference>
<dbReference type="SUPFAM" id="SSF51161">
    <property type="entry name" value="Trimeric LpxA-like enzymes"/>
    <property type="match status" value="1"/>
</dbReference>
<dbReference type="RefSeq" id="WP_130306366.1">
    <property type="nucleotide sequence ID" value="NZ_SHKN01000001.1"/>
</dbReference>
<keyword evidence="2" id="KW-1185">Reference proteome</keyword>
<accession>A0A4Q7VJV5</accession>
<dbReference type="EMBL" id="SHKN01000001">
    <property type="protein sequence ID" value="RZT96496.1"/>
    <property type="molecule type" value="Genomic_DNA"/>
</dbReference>
<dbReference type="AlphaFoldDB" id="A0A4Q7VJV5"/>
<dbReference type="Gene3D" id="2.160.10.10">
    <property type="entry name" value="Hexapeptide repeat proteins"/>
    <property type="match status" value="1"/>
</dbReference>
<dbReference type="InterPro" id="IPR001451">
    <property type="entry name" value="Hexapep"/>
</dbReference>
<evidence type="ECO:0000313" key="2">
    <source>
        <dbReference type="Proteomes" id="UP000293562"/>
    </source>
</evidence>
<dbReference type="OrthoDB" id="9814490at2"/>
<protein>
    <submittedName>
        <fullName evidence="1">Serine O-acetyltransferase</fullName>
    </submittedName>
</protein>
<dbReference type="PANTHER" id="PTHR42811">
    <property type="entry name" value="SERINE ACETYLTRANSFERASE"/>
    <property type="match status" value="1"/>
</dbReference>
<gene>
    <name evidence="1" type="ORF">EV201_1134</name>
</gene>
<organism evidence="1 2">
    <name type="scientific">Ancylomarina subtilis</name>
    <dbReference type="NCBI Taxonomy" id="1639035"/>
    <lineage>
        <taxon>Bacteria</taxon>
        <taxon>Pseudomonadati</taxon>
        <taxon>Bacteroidota</taxon>
        <taxon>Bacteroidia</taxon>
        <taxon>Marinilabiliales</taxon>
        <taxon>Marinifilaceae</taxon>
        <taxon>Ancylomarina</taxon>
    </lineage>
</organism>
<proteinExistence type="predicted"/>
<keyword evidence="1" id="KW-0808">Transferase</keyword>
<dbReference type="GO" id="GO:0009001">
    <property type="term" value="F:serine O-acetyltransferase activity"/>
    <property type="evidence" value="ECO:0007669"/>
    <property type="project" value="InterPro"/>
</dbReference>
<name>A0A4Q7VJV5_9BACT</name>